<protein>
    <submittedName>
        <fullName evidence="2">Uncharacterized protein</fullName>
    </submittedName>
</protein>
<accession>A0ABP5ICD7</accession>
<reference evidence="3" key="1">
    <citation type="journal article" date="2019" name="Int. J. Syst. Evol. Microbiol.">
        <title>The Global Catalogue of Microorganisms (GCM) 10K type strain sequencing project: providing services to taxonomists for standard genome sequencing and annotation.</title>
        <authorList>
            <consortium name="The Broad Institute Genomics Platform"/>
            <consortium name="The Broad Institute Genome Sequencing Center for Infectious Disease"/>
            <person name="Wu L."/>
            <person name="Ma J."/>
        </authorList>
    </citation>
    <scope>NUCLEOTIDE SEQUENCE [LARGE SCALE GENOMIC DNA]</scope>
    <source>
        <strain evidence="3">JCM 13813</strain>
    </source>
</reference>
<evidence type="ECO:0000313" key="2">
    <source>
        <dbReference type="EMBL" id="GAA2097551.1"/>
    </source>
</evidence>
<dbReference type="Proteomes" id="UP001501161">
    <property type="component" value="Unassembled WGS sequence"/>
</dbReference>
<comment type="caution">
    <text evidence="2">The sequence shown here is derived from an EMBL/GenBank/DDBJ whole genome shotgun (WGS) entry which is preliminary data.</text>
</comment>
<evidence type="ECO:0000313" key="3">
    <source>
        <dbReference type="Proteomes" id="UP001501161"/>
    </source>
</evidence>
<evidence type="ECO:0000256" key="1">
    <source>
        <dbReference type="SAM" id="Phobius"/>
    </source>
</evidence>
<keyword evidence="1" id="KW-1133">Transmembrane helix</keyword>
<gene>
    <name evidence="2" type="ORF">GCM10009726_06140</name>
</gene>
<keyword evidence="3" id="KW-1185">Reference proteome</keyword>
<dbReference type="RefSeq" id="WP_231250013.1">
    <property type="nucleotide sequence ID" value="NZ_BAAAMQ010000005.1"/>
</dbReference>
<feature type="transmembrane region" description="Helical" evidence="1">
    <location>
        <begin position="27"/>
        <end position="48"/>
    </location>
</feature>
<keyword evidence="1" id="KW-0472">Membrane</keyword>
<proteinExistence type="predicted"/>
<sequence length="65" mass="7193">MHHFISGLLLQVALPTADRPRDDRGDVPGWVMVTLMTAIVVAALTPFVSDELMRLLRQAFSMVQG</sequence>
<keyword evidence="1" id="KW-0812">Transmembrane</keyword>
<name>A0ABP5ICD7_9ACTN</name>
<organism evidence="2 3">
    <name type="scientific">Nocardioides furvisabuli</name>
    <dbReference type="NCBI Taxonomy" id="375542"/>
    <lineage>
        <taxon>Bacteria</taxon>
        <taxon>Bacillati</taxon>
        <taxon>Actinomycetota</taxon>
        <taxon>Actinomycetes</taxon>
        <taxon>Propionibacteriales</taxon>
        <taxon>Nocardioidaceae</taxon>
        <taxon>Nocardioides</taxon>
    </lineage>
</organism>
<dbReference type="EMBL" id="BAAAMQ010000005">
    <property type="protein sequence ID" value="GAA2097551.1"/>
    <property type="molecule type" value="Genomic_DNA"/>
</dbReference>